<evidence type="ECO:0000256" key="6">
    <source>
        <dbReference type="ARBA" id="ARBA00023002"/>
    </source>
</evidence>
<dbReference type="InterPro" id="IPR044698">
    <property type="entry name" value="VKOR/LTO1"/>
</dbReference>
<dbReference type="InterPro" id="IPR012932">
    <property type="entry name" value="VKOR"/>
</dbReference>
<dbReference type="RefSeq" id="WP_011124275.1">
    <property type="nucleotide sequence ID" value="NC_005042.1"/>
</dbReference>
<dbReference type="eggNOG" id="COG0526">
    <property type="taxonomic scope" value="Bacteria"/>
</dbReference>
<feature type="transmembrane region" description="Helical" evidence="10">
    <location>
        <begin position="21"/>
        <end position="39"/>
    </location>
</feature>
<evidence type="ECO:0000256" key="5">
    <source>
        <dbReference type="ARBA" id="ARBA00022989"/>
    </source>
</evidence>
<dbReference type="GO" id="GO:0016020">
    <property type="term" value="C:membrane"/>
    <property type="evidence" value="ECO:0007669"/>
    <property type="project" value="UniProtKB-SubCell"/>
</dbReference>
<proteinExistence type="inferred from homology"/>
<dbReference type="Gene3D" id="3.40.30.10">
    <property type="entry name" value="Glutaredoxin"/>
    <property type="match status" value="1"/>
</dbReference>
<dbReference type="AlphaFoldDB" id="Q7VE93"/>
<evidence type="ECO:0000259" key="11">
    <source>
        <dbReference type="SMART" id="SM00756"/>
    </source>
</evidence>
<reference evidence="12 13" key="1">
    <citation type="journal article" date="2003" name="Proc. Natl. Acad. Sci. U.S.A.">
        <title>Genome sequence of the cyanobacterium Prochlorococcus marinus SS120, a nearly minimal oxyphototrophic genome.</title>
        <authorList>
            <person name="Dufresne A."/>
            <person name="Salanoubat M."/>
            <person name="Partensky F."/>
            <person name="Artiguenave F."/>
            <person name="Axmann I.M."/>
            <person name="Barbe V."/>
            <person name="Duprat S."/>
            <person name="Galperin M.Y."/>
            <person name="Koonin E.V."/>
            <person name="Le Gall F."/>
            <person name="Makarova K.S."/>
            <person name="Ostrowski M."/>
            <person name="Oztas S."/>
            <person name="Robert C."/>
            <person name="Rogozin I.B."/>
            <person name="Scanlan D.J."/>
            <person name="Tandeau de Marsac N."/>
            <person name="Weissenbach J."/>
            <person name="Wincker P."/>
            <person name="Wolf Y.I."/>
            <person name="Hess W.R."/>
        </authorList>
    </citation>
    <scope>NUCLEOTIDE SEQUENCE [LARGE SCALE GENOMIC DNA]</scope>
    <source>
        <strain evidence="13">SARG / CCMP1375 / SS120</strain>
    </source>
</reference>
<dbReference type="PANTHER" id="PTHR34573:SF1">
    <property type="entry name" value="VITAMIN K EPOXIDE REDUCTASE DOMAIN-CONTAINING PROTEIN"/>
    <property type="match status" value="1"/>
</dbReference>
<dbReference type="Gene3D" id="1.20.1440.130">
    <property type="entry name" value="VKOR domain"/>
    <property type="match status" value="1"/>
</dbReference>
<keyword evidence="13" id="KW-1185">Reference proteome</keyword>
<feature type="transmembrane region" description="Helical" evidence="10">
    <location>
        <begin position="171"/>
        <end position="189"/>
    </location>
</feature>
<dbReference type="HOGENOM" id="CLU_047345_0_0_3"/>
<keyword evidence="9" id="KW-0676">Redox-active center</keyword>
<evidence type="ECO:0000313" key="13">
    <source>
        <dbReference type="Proteomes" id="UP000001420"/>
    </source>
</evidence>
<evidence type="ECO:0000256" key="7">
    <source>
        <dbReference type="ARBA" id="ARBA00023136"/>
    </source>
</evidence>
<dbReference type="KEGG" id="pma:Pro_0120"/>
<dbReference type="EnsemblBacteria" id="AAP99166">
    <property type="protein sequence ID" value="AAP99166"/>
    <property type="gene ID" value="Pro_0120"/>
</dbReference>
<evidence type="ECO:0000256" key="1">
    <source>
        <dbReference type="ARBA" id="ARBA00004141"/>
    </source>
</evidence>
<keyword evidence="7 10" id="KW-0472">Membrane</keyword>
<dbReference type="EMBL" id="AE017126">
    <property type="protein sequence ID" value="AAP99166.1"/>
    <property type="molecule type" value="Genomic_DNA"/>
</dbReference>
<dbReference type="eggNOG" id="COG4243">
    <property type="taxonomic scope" value="Bacteria"/>
</dbReference>
<dbReference type="SUPFAM" id="SSF52833">
    <property type="entry name" value="Thioredoxin-like"/>
    <property type="match status" value="1"/>
</dbReference>
<keyword evidence="3 10" id="KW-0812">Transmembrane</keyword>
<accession>Q7VE93</accession>
<gene>
    <name evidence="12" type="ordered locus">Pro_0120</name>
</gene>
<comment type="subcellular location">
    <subcellularLocation>
        <location evidence="1">Membrane</location>
        <topology evidence="1">Multi-pass membrane protein</topology>
    </subcellularLocation>
</comment>
<feature type="transmembrane region" description="Helical" evidence="10">
    <location>
        <begin position="80"/>
        <end position="100"/>
    </location>
</feature>
<keyword evidence="8" id="KW-1015">Disulfide bond</keyword>
<dbReference type="PROSITE" id="PS00194">
    <property type="entry name" value="THIOREDOXIN_1"/>
    <property type="match status" value="1"/>
</dbReference>
<keyword evidence="5 10" id="KW-1133">Transmembrane helix</keyword>
<dbReference type="Pfam" id="PF07884">
    <property type="entry name" value="VKOR"/>
    <property type="match status" value="1"/>
</dbReference>
<name>Q7VE93_PROMA</name>
<feature type="transmembrane region" description="Helical" evidence="10">
    <location>
        <begin position="112"/>
        <end position="132"/>
    </location>
</feature>
<evidence type="ECO:0000256" key="2">
    <source>
        <dbReference type="ARBA" id="ARBA00006214"/>
    </source>
</evidence>
<comment type="similarity">
    <text evidence="2">Belongs to the VKOR family.</text>
</comment>
<dbReference type="OrthoDB" id="185994at2"/>
<feature type="domain" description="Vitamin K epoxide reductase" evidence="11">
    <location>
        <begin position="16"/>
        <end position="163"/>
    </location>
</feature>
<evidence type="ECO:0000256" key="9">
    <source>
        <dbReference type="ARBA" id="ARBA00023284"/>
    </source>
</evidence>
<protein>
    <submittedName>
        <fullName evidence="12">Uncharacterized conserved membrane protein</fullName>
    </submittedName>
</protein>
<organism evidence="12 13">
    <name type="scientific">Prochlorococcus marinus (strain SARG / CCMP1375 / SS120)</name>
    <dbReference type="NCBI Taxonomy" id="167539"/>
    <lineage>
        <taxon>Bacteria</taxon>
        <taxon>Bacillati</taxon>
        <taxon>Cyanobacteriota</taxon>
        <taxon>Cyanophyceae</taxon>
        <taxon>Synechococcales</taxon>
        <taxon>Prochlorococcaceae</taxon>
        <taxon>Prochlorococcus</taxon>
    </lineage>
</organism>
<dbReference type="SMART" id="SM00756">
    <property type="entry name" value="VKc"/>
    <property type="match status" value="1"/>
</dbReference>
<dbReference type="STRING" id="167539.Pro_0120"/>
<dbReference type="GO" id="GO:0016491">
    <property type="term" value="F:oxidoreductase activity"/>
    <property type="evidence" value="ECO:0007669"/>
    <property type="project" value="UniProtKB-KW"/>
</dbReference>
<dbReference type="InterPro" id="IPR036249">
    <property type="entry name" value="Thioredoxin-like_sf"/>
</dbReference>
<evidence type="ECO:0000256" key="3">
    <source>
        <dbReference type="ARBA" id="ARBA00022692"/>
    </source>
</evidence>
<evidence type="ECO:0000256" key="4">
    <source>
        <dbReference type="ARBA" id="ARBA00022719"/>
    </source>
</evidence>
<dbReference type="Proteomes" id="UP000001420">
    <property type="component" value="Chromosome"/>
</dbReference>
<dbReference type="InterPro" id="IPR017937">
    <property type="entry name" value="Thioredoxin_CS"/>
</dbReference>
<dbReference type="PANTHER" id="PTHR34573">
    <property type="entry name" value="VKC DOMAIN-CONTAINING PROTEIN"/>
    <property type="match status" value="1"/>
</dbReference>
<keyword evidence="6" id="KW-0560">Oxidoreductase</keyword>
<feature type="transmembrane region" description="Helical" evidence="10">
    <location>
        <begin position="138"/>
        <end position="159"/>
    </location>
</feature>
<evidence type="ECO:0000313" key="12">
    <source>
        <dbReference type="EMBL" id="AAP99166.1"/>
    </source>
</evidence>
<evidence type="ECO:0000256" key="10">
    <source>
        <dbReference type="SAM" id="Phobius"/>
    </source>
</evidence>
<dbReference type="GO" id="GO:0048038">
    <property type="term" value="F:quinone binding"/>
    <property type="evidence" value="ECO:0007669"/>
    <property type="project" value="UniProtKB-KW"/>
</dbReference>
<dbReference type="CDD" id="cd12916">
    <property type="entry name" value="VKOR_1"/>
    <property type="match status" value="1"/>
</dbReference>
<keyword evidence="4" id="KW-0874">Quinone</keyword>
<evidence type="ECO:0000256" key="8">
    <source>
        <dbReference type="ARBA" id="ARBA00023157"/>
    </source>
</evidence>
<dbReference type="PATRIC" id="fig|167539.5.peg.126"/>
<dbReference type="InterPro" id="IPR038354">
    <property type="entry name" value="VKOR_sf"/>
</dbReference>
<sequence>MGTNRLKSRRRQDQGSKLARIFIAILGTIGVIDTGSITLERWGWINSLSCPGGLEGCDKVLKSAWGTIFAINGFEIPLSFVGFLSYLAILFLAIIPFSPLESGKKIDLSRNTWWGLFIISTCMTIFSFVLMGIMVMKIQAFCFFCILSAVISSLILILTIIGGGWEEKRDLLFRGLLITIVVLLGGLIWSSSVDPNKKETLIIDSNLGPIIENKSSLAAIELANHLKEKNIILYSAYWCPHCHDQKEMFGKEAASNLISIECAIDGNNSKPELCESKGITGFPSWEIKGKIESGVKSLDQLAELSEYKGSRDF</sequence>